<evidence type="ECO:0000259" key="1">
    <source>
        <dbReference type="Pfam" id="PF08242"/>
    </source>
</evidence>
<accession>A0ABD3NVI3</accession>
<dbReference type="Proteomes" id="UP001530400">
    <property type="component" value="Unassembled WGS sequence"/>
</dbReference>
<feature type="domain" description="Methyltransferase type 12" evidence="1">
    <location>
        <begin position="233"/>
        <end position="345"/>
    </location>
</feature>
<comment type="caution">
    <text evidence="2">The sequence shown here is derived from an EMBL/GenBank/DDBJ whole genome shotgun (WGS) entry which is preliminary data.</text>
</comment>
<gene>
    <name evidence="2" type="ORF">ACHAWO_006290</name>
</gene>
<dbReference type="CDD" id="cd02440">
    <property type="entry name" value="AdoMet_MTases"/>
    <property type="match status" value="1"/>
</dbReference>
<reference evidence="2 3" key="1">
    <citation type="submission" date="2024-10" db="EMBL/GenBank/DDBJ databases">
        <title>Updated reference genomes for cyclostephanoid diatoms.</title>
        <authorList>
            <person name="Roberts W.R."/>
            <person name="Alverson A.J."/>
        </authorList>
    </citation>
    <scope>NUCLEOTIDE SEQUENCE [LARGE SCALE GENOMIC DNA]</scope>
    <source>
        <strain evidence="2 3">AJA010-31</strain>
    </source>
</reference>
<dbReference type="AlphaFoldDB" id="A0ABD3NVI3"/>
<dbReference type="InterPro" id="IPR013217">
    <property type="entry name" value="Methyltransf_12"/>
</dbReference>
<dbReference type="PANTHER" id="PTHR42912:SF99">
    <property type="entry name" value="METHYLTRANSFERASE TYPE 12 DOMAIN-CONTAINING PROTEIN"/>
    <property type="match status" value="1"/>
</dbReference>
<evidence type="ECO:0000313" key="3">
    <source>
        <dbReference type="Proteomes" id="UP001530400"/>
    </source>
</evidence>
<dbReference type="InterPro" id="IPR029063">
    <property type="entry name" value="SAM-dependent_MTases_sf"/>
</dbReference>
<proteinExistence type="predicted"/>
<organism evidence="2 3">
    <name type="scientific">Cyclotella atomus</name>
    <dbReference type="NCBI Taxonomy" id="382360"/>
    <lineage>
        <taxon>Eukaryota</taxon>
        <taxon>Sar</taxon>
        <taxon>Stramenopiles</taxon>
        <taxon>Ochrophyta</taxon>
        <taxon>Bacillariophyta</taxon>
        <taxon>Coscinodiscophyceae</taxon>
        <taxon>Thalassiosirophycidae</taxon>
        <taxon>Stephanodiscales</taxon>
        <taxon>Stephanodiscaceae</taxon>
        <taxon>Cyclotella</taxon>
    </lineage>
</organism>
<dbReference type="EMBL" id="JALLPJ020000938">
    <property type="protein sequence ID" value="KAL3779332.1"/>
    <property type="molecule type" value="Genomic_DNA"/>
</dbReference>
<keyword evidence="3" id="KW-1185">Reference proteome</keyword>
<dbReference type="Gene3D" id="3.40.50.150">
    <property type="entry name" value="Vaccinia Virus protein VP39"/>
    <property type="match status" value="1"/>
</dbReference>
<dbReference type="Pfam" id="PF08242">
    <property type="entry name" value="Methyltransf_12"/>
    <property type="match status" value="1"/>
</dbReference>
<dbReference type="InterPro" id="IPR050508">
    <property type="entry name" value="Methyltransf_Superfamily"/>
</dbReference>
<protein>
    <recommendedName>
        <fullName evidence="1">Methyltransferase type 12 domain-containing protein</fullName>
    </recommendedName>
</protein>
<evidence type="ECO:0000313" key="2">
    <source>
        <dbReference type="EMBL" id="KAL3779332.1"/>
    </source>
</evidence>
<dbReference type="PANTHER" id="PTHR42912">
    <property type="entry name" value="METHYLTRANSFERASE"/>
    <property type="match status" value="1"/>
</dbReference>
<dbReference type="SUPFAM" id="SSF53335">
    <property type="entry name" value="S-adenosyl-L-methionine-dependent methyltransferases"/>
    <property type="match status" value="1"/>
</dbReference>
<name>A0ABD3NVI3_9STRA</name>
<sequence>MGPRRRILRASCACAIFTASTQIFSARSFAFPRHLSTGASNAHCTYTNHRRIITSSALFAGGFGTKPSSTKKPKRMNPNQAKKATQQLLDRYGGDIQKGTQSRIDAALSSLPSHIQQAASLYKQLTQFDALIAPMTEPDRKRLIPPEQWAVSASNRNTLQQLMKEHSITENDLHNIYQKITWDASADAKATRADIAGNAMKDNLQERISRACEITVEAVASNSDNHDRTGMLLDIGCGHGSIIPSLDNLAHDSYVGIDLSDEMIRNARERYGDADARGKKRVFVADDFLTHDFSVYARQDGMNDSQNNGSDIFDAVMFCSSLHDLPDMEHCIGRAASLLRSGGKLVVVHAQGAMHVVNQHQSNPVMVQRSLPTASEWNEMIIAHKDDWKLSLEYEPADPRSDRDEREGYLAVLVKE</sequence>